<dbReference type="GO" id="GO:0005840">
    <property type="term" value="C:ribosome"/>
    <property type="evidence" value="ECO:0007669"/>
    <property type="project" value="UniProtKB-KW"/>
</dbReference>
<keyword evidence="3" id="KW-0689">Ribosomal protein</keyword>
<dbReference type="Gene3D" id="3.40.50.300">
    <property type="entry name" value="P-loop containing nucleotide triphosphate hydrolases"/>
    <property type="match status" value="1"/>
</dbReference>
<dbReference type="InterPro" id="IPR055278">
    <property type="entry name" value="CDC48c"/>
</dbReference>
<gene>
    <name evidence="3" type="ORF">Tci_056182</name>
</gene>
<dbReference type="GO" id="GO:0005524">
    <property type="term" value="F:ATP binding"/>
    <property type="evidence" value="ECO:0007669"/>
    <property type="project" value="InterPro"/>
</dbReference>
<dbReference type="FunFam" id="6.10.250.3260:FF:000002">
    <property type="entry name" value="60S ribosomal protein L21"/>
    <property type="match status" value="1"/>
</dbReference>
<feature type="domain" description="ATPase AAA-type core" evidence="2">
    <location>
        <begin position="25"/>
        <end position="66"/>
    </location>
</feature>
<keyword evidence="3" id="KW-0687">Ribonucleoprotein</keyword>
<organism evidence="3">
    <name type="scientific">Tanacetum cinerariifolium</name>
    <name type="common">Dalmatian daisy</name>
    <name type="synonym">Chrysanthemum cinerariifolium</name>
    <dbReference type="NCBI Taxonomy" id="118510"/>
    <lineage>
        <taxon>Eukaryota</taxon>
        <taxon>Viridiplantae</taxon>
        <taxon>Streptophyta</taxon>
        <taxon>Embryophyta</taxon>
        <taxon>Tracheophyta</taxon>
        <taxon>Spermatophyta</taxon>
        <taxon>Magnoliopsida</taxon>
        <taxon>eudicotyledons</taxon>
        <taxon>Gunneridae</taxon>
        <taxon>Pentapetalae</taxon>
        <taxon>asterids</taxon>
        <taxon>campanulids</taxon>
        <taxon>Asterales</taxon>
        <taxon>Asteraceae</taxon>
        <taxon>Asteroideae</taxon>
        <taxon>Anthemideae</taxon>
        <taxon>Anthemidinae</taxon>
        <taxon>Tanacetum</taxon>
    </lineage>
</organism>
<dbReference type="AlphaFoldDB" id="A0A6L2NI84"/>
<dbReference type="GO" id="GO:0016887">
    <property type="term" value="F:ATP hydrolysis activity"/>
    <property type="evidence" value="ECO:0007669"/>
    <property type="project" value="InterPro"/>
</dbReference>
<dbReference type="InterPro" id="IPR027417">
    <property type="entry name" value="P-loop_NTPase"/>
</dbReference>
<dbReference type="SUPFAM" id="SSF52540">
    <property type="entry name" value="P-loop containing nucleoside triphosphate hydrolases"/>
    <property type="match status" value="1"/>
</dbReference>
<evidence type="ECO:0000259" key="2">
    <source>
        <dbReference type="Pfam" id="PF00004"/>
    </source>
</evidence>
<evidence type="ECO:0000313" key="3">
    <source>
        <dbReference type="EMBL" id="GEU84204.1"/>
    </source>
</evidence>
<accession>A0A6L2NI84</accession>
<dbReference type="InterPro" id="IPR003959">
    <property type="entry name" value="ATPase_AAA_core"/>
</dbReference>
<feature type="region of interest" description="Disordered" evidence="1">
    <location>
        <begin position="156"/>
        <end position="182"/>
    </location>
</feature>
<reference evidence="3" key="1">
    <citation type="journal article" date="2019" name="Sci. Rep.">
        <title>Draft genome of Tanacetum cinerariifolium, the natural source of mosquito coil.</title>
        <authorList>
            <person name="Yamashiro T."/>
            <person name="Shiraishi A."/>
            <person name="Satake H."/>
            <person name="Nakayama K."/>
        </authorList>
    </citation>
    <scope>NUCLEOTIDE SEQUENCE</scope>
</reference>
<dbReference type="PANTHER" id="PTHR48470:SF1">
    <property type="entry name" value="CELL DIVISION CONTROL PROTEIN 48 C ISOFORM 1"/>
    <property type="match status" value="1"/>
</dbReference>
<dbReference type="Gene3D" id="6.10.250.3260">
    <property type="match status" value="1"/>
</dbReference>
<proteinExistence type="predicted"/>
<comment type="caution">
    <text evidence="3">The sequence shown here is derived from an EMBL/GenBank/DDBJ whole genome shotgun (WGS) entry which is preliminary data.</text>
</comment>
<protein>
    <submittedName>
        <fullName evidence="3">Ribosomal protein L21e</fullName>
    </submittedName>
</protein>
<dbReference type="EMBL" id="BKCJ010008842">
    <property type="protein sequence ID" value="GEU84204.1"/>
    <property type="molecule type" value="Genomic_DNA"/>
</dbReference>
<dbReference type="PANTHER" id="PTHR48470">
    <property type="entry name" value="CELL DIVISION CONTROL PROTEIN 48 C ISOFORM 1"/>
    <property type="match status" value="1"/>
</dbReference>
<evidence type="ECO:0000256" key="1">
    <source>
        <dbReference type="SAM" id="MobiDB-lite"/>
    </source>
</evidence>
<dbReference type="Pfam" id="PF00004">
    <property type="entry name" value="AAA"/>
    <property type="match status" value="1"/>
</dbReference>
<sequence>MYDDTMLPPTKGSDEFKRLFYCLFLLYGPPGYGKTLIAKVVANEAGANFIHIKGLKLLSKYVSESRCSDNKTWEGRGMGCRVTFESELDGVDQHKGVYIIGATNRFRGGRTGSAGKPEAKKKVKEIKKEEKPVAANKKDLIRMCTEEFKQMVKKNDQLKSKAKAKGVVSSTERQPLRPKPGFMVEGTTLEAVTPVPYDVVNNLKGGR</sequence>
<name>A0A6L2NI84_TANCI</name>